<dbReference type="Proteomes" id="UP001501676">
    <property type="component" value="Unassembled WGS sequence"/>
</dbReference>
<protein>
    <submittedName>
        <fullName evidence="1">Uncharacterized protein</fullName>
    </submittedName>
</protein>
<accession>A0ABP6SYL5</accession>
<evidence type="ECO:0000313" key="2">
    <source>
        <dbReference type="Proteomes" id="UP001501676"/>
    </source>
</evidence>
<name>A0ABP6SYL5_9ACTN</name>
<sequence>MDGISLAEVLARVDRVRCGEAVAVFAPLADALAAAHAAGGTHGVVRADTVLLAPDGIPYFDAVTAPGTPPDDVRDLAVLLVAALLGECGADDWAERAFALGVPAGLVTVLAGALAIEPQRRPTAAEVATALRKTCDPIPLDRLLGTDGVSAARTAVPTQASDR</sequence>
<dbReference type="SUPFAM" id="SSF56112">
    <property type="entry name" value="Protein kinase-like (PK-like)"/>
    <property type="match status" value="1"/>
</dbReference>
<gene>
    <name evidence="1" type="ORF">GCM10020369_29540</name>
</gene>
<reference evidence="2" key="1">
    <citation type="journal article" date="2019" name="Int. J. Syst. Evol. Microbiol.">
        <title>The Global Catalogue of Microorganisms (GCM) 10K type strain sequencing project: providing services to taxonomists for standard genome sequencing and annotation.</title>
        <authorList>
            <consortium name="The Broad Institute Genomics Platform"/>
            <consortium name="The Broad Institute Genome Sequencing Center for Infectious Disease"/>
            <person name="Wu L."/>
            <person name="Ma J."/>
        </authorList>
    </citation>
    <scope>NUCLEOTIDE SEQUENCE [LARGE SCALE GENOMIC DNA]</scope>
    <source>
        <strain evidence="2">JCM 9458</strain>
    </source>
</reference>
<dbReference type="RefSeq" id="WP_345728658.1">
    <property type="nucleotide sequence ID" value="NZ_BAAAYN010000018.1"/>
</dbReference>
<keyword evidence="2" id="KW-1185">Reference proteome</keyword>
<dbReference type="Gene3D" id="1.10.510.10">
    <property type="entry name" value="Transferase(Phosphotransferase) domain 1"/>
    <property type="match status" value="1"/>
</dbReference>
<dbReference type="InterPro" id="IPR011009">
    <property type="entry name" value="Kinase-like_dom_sf"/>
</dbReference>
<comment type="caution">
    <text evidence="1">The sequence shown here is derived from an EMBL/GenBank/DDBJ whole genome shotgun (WGS) entry which is preliminary data.</text>
</comment>
<organism evidence="1 2">
    <name type="scientific">Cryptosporangium minutisporangium</name>
    <dbReference type="NCBI Taxonomy" id="113569"/>
    <lineage>
        <taxon>Bacteria</taxon>
        <taxon>Bacillati</taxon>
        <taxon>Actinomycetota</taxon>
        <taxon>Actinomycetes</taxon>
        <taxon>Cryptosporangiales</taxon>
        <taxon>Cryptosporangiaceae</taxon>
        <taxon>Cryptosporangium</taxon>
    </lineage>
</organism>
<dbReference type="EMBL" id="BAAAYN010000018">
    <property type="protein sequence ID" value="GAA3387361.1"/>
    <property type="molecule type" value="Genomic_DNA"/>
</dbReference>
<proteinExistence type="predicted"/>
<evidence type="ECO:0000313" key="1">
    <source>
        <dbReference type="EMBL" id="GAA3387361.1"/>
    </source>
</evidence>